<keyword evidence="2" id="KW-1185">Reference proteome</keyword>
<organism evidence="1 2">
    <name type="scientific">Paraburkholderia terricola</name>
    <dbReference type="NCBI Taxonomy" id="169427"/>
    <lineage>
        <taxon>Bacteria</taxon>
        <taxon>Pseudomonadati</taxon>
        <taxon>Pseudomonadota</taxon>
        <taxon>Betaproteobacteria</taxon>
        <taxon>Burkholderiales</taxon>
        <taxon>Burkholderiaceae</taxon>
        <taxon>Paraburkholderia</taxon>
    </lineage>
</organism>
<dbReference type="Proteomes" id="UP001264340">
    <property type="component" value="Unassembled WGS sequence"/>
</dbReference>
<reference evidence="1 2" key="1">
    <citation type="submission" date="2023-07" db="EMBL/GenBank/DDBJ databases">
        <title>Sorghum-associated microbial communities from plants grown in Nebraska, USA.</title>
        <authorList>
            <person name="Schachtman D."/>
        </authorList>
    </citation>
    <scope>NUCLEOTIDE SEQUENCE [LARGE SCALE GENOMIC DNA]</scope>
    <source>
        <strain evidence="1 2">DS1316</strain>
    </source>
</reference>
<evidence type="ECO:0000313" key="2">
    <source>
        <dbReference type="Proteomes" id="UP001264340"/>
    </source>
</evidence>
<proteinExistence type="predicted"/>
<sequence length="80" mass="9256">MKKQTGCREEFHHFYRLGFLVAFREFRMGCVSFAPWPPLATPLCTLDVGFAKLFLVLDCEYKTAGRNTVPQLNRNETLRA</sequence>
<dbReference type="EMBL" id="JAVDRP010000006">
    <property type="protein sequence ID" value="MDR6410367.1"/>
    <property type="molecule type" value="Genomic_DNA"/>
</dbReference>
<protein>
    <submittedName>
        <fullName evidence="1">Uncharacterized protein</fullName>
    </submittedName>
</protein>
<gene>
    <name evidence="1" type="ORF">J2804_003789</name>
</gene>
<dbReference type="RefSeq" id="WP_143326549.1">
    <property type="nucleotide sequence ID" value="NZ_CAXURG020000002.1"/>
</dbReference>
<comment type="caution">
    <text evidence="1">The sequence shown here is derived from an EMBL/GenBank/DDBJ whole genome shotgun (WGS) entry which is preliminary data.</text>
</comment>
<accession>A0ABU1LUB7</accession>
<name>A0ABU1LUB7_9BURK</name>
<evidence type="ECO:0000313" key="1">
    <source>
        <dbReference type="EMBL" id="MDR6410367.1"/>
    </source>
</evidence>